<proteinExistence type="predicted"/>
<gene>
    <name evidence="1" type="ORF">BpHYR1_041243</name>
</gene>
<dbReference type="Proteomes" id="UP000276133">
    <property type="component" value="Unassembled WGS sequence"/>
</dbReference>
<organism evidence="1 2">
    <name type="scientific">Brachionus plicatilis</name>
    <name type="common">Marine rotifer</name>
    <name type="synonym">Brachionus muelleri</name>
    <dbReference type="NCBI Taxonomy" id="10195"/>
    <lineage>
        <taxon>Eukaryota</taxon>
        <taxon>Metazoa</taxon>
        <taxon>Spiralia</taxon>
        <taxon>Gnathifera</taxon>
        <taxon>Rotifera</taxon>
        <taxon>Eurotatoria</taxon>
        <taxon>Monogononta</taxon>
        <taxon>Pseudotrocha</taxon>
        <taxon>Ploima</taxon>
        <taxon>Brachionidae</taxon>
        <taxon>Brachionus</taxon>
    </lineage>
</organism>
<keyword evidence="2" id="KW-1185">Reference proteome</keyword>
<protein>
    <submittedName>
        <fullName evidence="1">Uncharacterized protein</fullName>
    </submittedName>
</protein>
<evidence type="ECO:0000313" key="1">
    <source>
        <dbReference type="EMBL" id="RNA07813.1"/>
    </source>
</evidence>
<dbReference type="AlphaFoldDB" id="A0A3M7Q8Z0"/>
<sequence>MTQEELSFAYELFCSYSTSKFFELHRKPCVKQLREMKFFFNDQGTLKNLNYKTQQHKMFKVNATSKLEILKNLKL</sequence>
<name>A0A3M7Q8Z0_BRAPC</name>
<reference evidence="1 2" key="1">
    <citation type="journal article" date="2018" name="Sci. Rep.">
        <title>Genomic signatures of local adaptation to the degree of environmental predictability in rotifers.</title>
        <authorList>
            <person name="Franch-Gras L."/>
            <person name="Hahn C."/>
            <person name="Garcia-Roger E.M."/>
            <person name="Carmona M.J."/>
            <person name="Serra M."/>
            <person name="Gomez A."/>
        </authorList>
    </citation>
    <scope>NUCLEOTIDE SEQUENCE [LARGE SCALE GENOMIC DNA]</scope>
    <source>
        <strain evidence="1">HYR1</strain>
    </source>
</reference>
<comment type="caution">
    <text evidence="1">The sequence shown here is derived from an EMBL/GenBank/DDBJ whole genome shotgun (WGS) entry which is preliminary data.</text>
</comment>
<accession>A0A3M7Q8Z0</accession>
<dbReference type="EMBL" id="REGN01006941">
    <property type="protein sequence ID" value="RNA07813.1"/>
    <property type="molecule type" value="Genomic_DNA"/>
</dbReference>
<evidence type="ECO:0000313" key="2">
    <source>
        <dbReference type="Proteomes" id="UP000276133"/>
    </source>
</evidence>